<sequence length="51" mass="5456">MGHWALGINSEKLFSLSFVPLSPSSALSSSSHPCPMLDAPCPVWPINYLLG</sequence>
<evidence type="ECO:0000313" key="2">
    <source>
        <dbReference type="Proteomes" id="UP000637383"/>
    </source>
</evidence>
<evidence type="ECO:0000313" key="1">
    <source>
        <dbReference type="EMBL" id="MBD2737158.1"/>
    </source>
</evidence>
<dbReference type="Proteomes" id="UP000637383">
    <property type="component" value="Unassembled WGS sequence"/>
</dbReference>
<gene>
    <name evidence="1" type="ORF">H6H03_25285</name>
</gene>
<dbReference type="RefSeq" id="WP_190957746.1">
    <property type="nucleotide sequence ID" value="NZ_JACJTU010000027.1"/>
</dbReference>
<comment type="caution">
    <text evidence="1">The sequence shown here is derived from an EMBL/GenBank/DDBJ whole genome shotgun (WGS) entry which is preliminary data.</text>
</comment>
<name>A0ABR8KC93_9NOSO</name>
<reference evidence="1 2" key="1">
    <citation type="journal article" date="2020" name="ISME J.">
        <title>Comparative genomics reveals insights into cyanobacterial evolution and habitat adaptation.</title>
        <authorList>
            <person name="Chen M.Y."/>
            <person name="Teng W.K."/>
            <person name="Zhao L."/>
            <person name="Hu C.X."/>
            <person name="Zhou Y.K."/>
            <person name="Han B.P."/>
            <person name="Song L.R."/>
            <person name="Shu W.S."/>
        </authorList>
    </citation>
    <scope>NUCLEOTIDE SEQUENCE [LARGE SCALE GENOMIC DNA]</scope>
    <source>
        <strain evidence="1 2">FACHB-159</strain>
    </source>
</reference>
<dbReference type="EMBL" id="JACJTU010000027">
    <property type="protein sequence ID" value="MBD2737158.1"/>
    <property type="molecule type" value="Genomic_DNA"/>
</dbReference>
<keyword evidence="2" id="KW-1185">Reference proteome</keyword>
<accession>A0ABR8KC93</accession>
<protein>
    <submittedName>
        <fullName evidence="1">Uncharacterized protein</fullName>
    </submittedName>
</protein>
<proteinExistence type="predicted"/>
<organism evidence="1 2">
    <name type="scientific">Nostoc paludosum FACHB-159</name>
    <dbReference type="NCBI Taxonomy" id="2692908"/>
    <lineage>
        <taxon>Bacteria</taxon>
        <taxon>Bacillati</taxon>
        <taxon>Cyanobacteriota</taxon>
        <taxon>Cyanophyceae</taxon>
        <taxon>Nostocales</taxon>
        <taxon>Nostocaceae</taxon>
        <taxon>Nostoc</taxon>
    </lineage>
</organism>